<sequence length="880" mass="101070">MSLFVVMAARSIFSFMKRLFKMDKVTGMASVELWVLMTTFLLVSRFVLDFFGPWNADRSMVATIQIIEMLNYAMVQYTMGLMQLSAAKVNDYFQVWAVLLVTLQYSVKIGRPYSRSKQLPILDLMSSLWAANLIRLQTLLLLKIPLWIIWSLNSLRIISYFFSSDKASDFNQENTRLVSDYMRYEHTLDVPVVNGNEEMEMMQQYRYLVIGEDEALKQAQEEGRRAGTATPAQYRIRLDPGHDKLVTLDKIWRVVATTSSSSSSSQNGVLGCSGNRDVCLSFALYKLLRRRFYDLPLHEAGQEKTAQLVFDYILQDGTAGYERAFRVAALELSFLQDLFYSKHAAMFAGGGFPAKTLLLSLSLVAATGYVAYPVRRIPDRMDQADRNTITHGVFVTRLIVALIVCKELSEIYLYVFSQWTKVLILCKHVRSLCLRHPLVETVTSKPVKSLSLRHRLVEMVTRMVFWFINRGEWNQNIGQYNLLISPVWPRFVFKIWWLSRFRFRFWGRFGFRICGLRFRFRVWGPMFLFRSHTIRYFWGKTSSTTKPEPVVKKALLDSFKLLKGCPIHLRPRRLESYFHNAFGSDEDRVQELKWAVDDLETDTHRILVWHIATCICEINLSGRNMAPKVSLLQVRPLVDRSAAPEAVWPHYATASTLSNYCAYLVTKGLVPDNGLVNGMVFREVRWETMRACFSRRSSLYDVHDELRKKGEEMVKRQKQRVEQEEDPATHGGSSTTISEYPGEEDDEIDEAQDGNGDPVPFEGGRPQENNSQEEVGDGDGEGEMENSIVLMGAKLAVQLMKSYETDRERMWRELAEFWTGFLLHLAASTRAAKHRTHLVCRGELITILWALLSHAGFLGRTSHGHTLLDPEDLDAADPLS</sequence>
<name>A0A0E0F7R0_9ORYZ</name>
<evidence type="ECO:0000313" key="5">
    <source>
        <dbReference type="Proteomes" id="UP000008021"/>
    </source>
</evidence>
<dbReference type="Gramene" id="OMERI11G16520.1">
    <property type="protein sequence ID" value="OMERI11G16520.1"/>
    <property type="gene ID" value="OMERI11G16520"/>
</dbReference>
<dbReference type="Pfam" id="PF04578">
    <property type="entry name" value="DUF594"/>
    <property type="match status" value="1"/>
</dbReference>
<feature type="region of interest" description="Disordered" evidence="1">
    <location>
        <begin position="711"/>
        <end position="782"/>
    </location>
</feature>
<evidence type="ECO:0000256" key="1">
    <source>
        <dbReference type="SAM" id="MobiDB-lite"/>
    </source>
</evidence>
<organism evidence="4">
    <name type="scientific">Oryza meridionalis</name>
    <dbReference type="NCBI Taxonomy" id="40149"/>
    <lineage>
        <taxon>Eukaryota</taxon>
        <taxon>Viridiplantae</taxon>
        <taxon>Streptophyta</taxon>
        <taxon>Embryophyta</taxon>
        <taxon>Tracheophyta</taxon>
        <taxon>Spermatophyta</taxon>
        <taxon>Magnoliopsida</taxon>
        <taxon>Liliopsida</taxon>
        <taxon>Poales</taxon>
        <taxon>Poaceae</taxon>
        <taxon>BOP clade</taxon>
        <taxon>Oryzoideae</taxon>
        <taxon>Oryzeae</taxon>
        <taxon>Oryzinae</taxon>
        <taxon>Oryza</taxon>
    </lineage>
</organism>
<dbReference type="Proteomes" id="UP000008021">
    <property type="component" value="Chromosome 11"/>
</dbReference>
<keyword evidence="2" id="KW-0812">Transmembrane</keyword>
<evidence type="ECO:0000256" key="2">
    <source>
        <dbReference type="SAM" id="Phobius"/>
    </source>
</evidence>
<feature type="compositionally biased region" description="Acidic residues" evidence="1">
    <location>
        <begin position="741"/>
        <end position="752"/>
    </location>
</feature>
<keyword evidence="2" id="KW-0472">Membrane</keyword>
<dbReference type="EnsemblPlants" id="OMERI11G16520.1">
    <property type="protein sequence ID" value="OMERI11G16520.1"/>
    <property type="gene ID" value="OMERI11G16520"/>
</dbReference>
<dbReference type="eggNOG" id="ENOG502QSWW">
    <property type="taxonomic scope" value="Eukaryota"/>
</dbReference>
<dbReference type="STRING" id="40149.A0A0E0F7R0"/>
<protein>
    <recommendedName>
        <fullName evidence="3">DUF4220 domain-containing protein</fullName>
    </recommendedName>
</protein>
<reference evidence="4" key="1">
    <citation type="submission" date="2015-04" db="UniProtKB">
        <authorList>
            <consortium name="EnsemblPlants"/>
        </authorList>
    </citation>
    <scope>IDENTIFICATION</scope>
</reference>
<proteinExistence type="predicted"/>
<dbReference type="InterPro" id="IPR007658">
    <property type="entry name" value="DUF594"/>
</dbReference>
<dbReference type="PANTHER" id="PTHR31325">
    <property type="entry name" value="OS01G0798800 PROTEIN-RELATED"/>
    <property type="match status" value="1"/>
</dbReference>
<feature type="transmembrane region" description="Helical" evidence="2">
    <location>
        <begin position="25"/>
        <end position="48"/>
    </location>
</feature>
<evidence type="ECO:0000259" key="3">
    <source>
        <dbReference type="Pfam" id="PF13968"/>
    </source>
</evidence>
<dbReference type="AlphaFoldDB" id="A0A0E0F7R0"/>
<feature type="domain" description="DUF4220" evidence="3">
    <location>
        <begin position="68"/>
        <end position="483"/>
    </location>
</feature>
<accession>A0A0E0F7R0</accession>
<dbReference type="Pfam" id="PF13968">
    <property type="entry name" value="DUF4220"/>
    <property type="match status" value="1"/>
</dbReference>
<keyword evidence="5" id="KW-1185">Reference proteome</keyword>
<reference evidence="4" key="2">
    <citation type="submission" date="2018-05" db="EMBL/GenBank/DDBJ databases">
        <title>OmerRS3 (Oryza meridionalis Reference Sequence Version 3).</title>
        <authorList>
            <person name="Zhang J."/>
            <person name="Kudrna D."/>
            <person name="Lee S."/>
            <person name="Talag J."/>
            <person name="Welchert J."/>
            <person name="Wing R.A."/>
        </authorList>
    </citation>
    <scope>NUCLEOTIDE SEQUENCE [LARGE SCALE GENOMIC DNA]</scope>
    <source>
        <strain evidence="4">cv. OR44</strain>
    </source>
</reference>
<feature type="compositionally biased region" description="Basic and acidic residues" evidence="1">
    <location>
        <begin position="711"/>
        <end position="722"/>
    </location>
</feature>
<evidence type="ECO:0000313" key="4">
    <source>
        <dbReference type="EnsemblPlants" id="OMERI11G16520.1"/>
    </source>
</evidence>
<dbReference type="InterPro" id="IPR025315">
    <property type="entry name" value="DUF4220"/>
</dbReference>
<dbReference type="HOGENOM" id="CLU_008762_2_1_1"/>
<keyword evidence="2" id="KW-1133">Transmembrane helix</keyword>